<evidence type="ECO:0008006" key="4">
    <source>
        <dbReference type="Google" id="ProtNLM"/>
    </source>
</evidence>
<feature type="signal peptide" evidence="1">
    <location>
        <begin position="1"/>
        <end position="22"/>
    </location>
</feature>
<evidence type="ECO:0000256" key="1">
    <source>
        <dbReference type="SAM" id="SignalP"/>
    </source>
</evidence>
<name>A0A0C1QA49_9GAMM</name>
<keyword evidence="1" id="KW-0732">Signal</keyword>
<dbReference type="EMBL" id="JWIC01000005">
    <property type="protein sequence ID" value="KID57531.1"/>
    <property type="molecule type" value="Genomic_DNA"/>
</dbReference>
<feature type="chain" id="PRO_5002137308" description="DUF3757 domain-containing protein" evidence="1">
    <location>
        <begin position="23"/>
        <end position="156"/>
    </location>
</feature>
<accession>A0A0C1QA49</accession>
<protein>
    <recommendedName>
        <fullName evidence="4">DUF3757 domain-containing protein</fullName>
    </recommendedName>
</protein>
<reference evidence="2 3" key="1">
    <citation type="submission" date="2014-12" db="EMBL/GenBank/DDBJ databases">
        <title>Draft Genome Sequence of Pseudoalteromonas luteoviolacea HI1.</title>
        <authorList>
            <person name="Asahina A.Y."/>
            <person name="Hadfield M.G."/>
        </authorList>
    </citation>
    <scope>NUCLEOTIDE SEQUENCE [LARGE SCALE GENOMIC DNA]</scope>
    <source>
        <strain evidence="2 3">HI1</strain>
    </source>
</reference>
<comment type="caution">
    <text evidence="2">The sequence shown here is derived from an EMBL/GenBank/DDBJ whole genome shotgun (WGS) entry which is preliminary data.</text>
</comment>
<dbReference type="AlphaFoldDB" id="A0A0C1QA49"/>
<evidence type="ECO:0000313" key="3">
    <source>
        <dbReference type="Proteomes" id="UP000031327"/>
    </source>
</evidence>
<organism evidence="2 3">
    <name type="scientific">Pseudoalteromonas luteoviolacea</name>
    <dbReference type="NCBI Taxonomy" id="43657"/>
    <lineage>
        <taxon>Bacteria</taxon>
        <taxon>Pseudomonadati</taxon>
        <taxon>Pseudomonadota</taxon>
        <taxon>Gammaproteobacteria</taxon>
        <taxon>Alteromonadales</taxon>
        <taxon>Pseudoalteromonadaceae</taxon>
        <taxon>Pseudoalteromonas</taxon>
    </lineage>
</organism>
<dbReference type="Proteomes" id="UP000031327">
    <property type="component" value="Unassembled WGS sequence"/>
</dbReference>
<dbReference type="PROSITE" id="PS51257">
    <property type="entry name" value="PROKAR_LIPOPROTEIN"/>
    <property type="match status" value="1"/>
</dbReference>
<gene>
    <name evidence="2" type="ORF">JF50_10090</name>
</gene>
<sequence>MKKQLVASLILGLSSFATFSQACKTEVETVTTKYYRGIASCHAYVNGTFHRVEKYIPQTTQSRIYIGDWIPNPTTHRREYATCFANVPFSHSDTQIIRVKYCKDKVLVEARGISPEQAKGFLRQRGATEIGGCRPDFTDQPMHFICAGYIVDWIKQ</sequence>
<proteinExistence type="predicted"/>
<evidence type="ECO:0000313" key="2">
    <source>
        <dbReference type="EMBL" id="KID57531.1"/>
    </source>
</evidence>
<dbReference type="RefSeq" id="WP_039609302.1">
    <property type="nucleotide sequence ID" value="NZ_JWIC01000005.1"/>
</dbReference>
<dbReference type="OrthoDB" id="6314530at2"/>